<comment type="caution">
    <text evidence="2">The sequence shown here is derived from an EMBL/GenBank/DDBJ whole genome shotgun (WGS) entry which is preliminary data.</text>
</comment>
<feature type="transmembrane region" description="Helical" evidence="1">
    <location>
        <begin position="7"/>
        <end position="25"/>
    </location>
</feature>
<dbReference type="Proteomes" id="UP001205337">
    <property type="component" value="Unassembled WGS sequence"/>
</dbReference>
<evidence type="ECO:0000256" key="1">
    <source>
        <dbReference type="SAM" id="Phobius"/>
    </source>
</evidence>
<keyword evidence="3" id="KW-1185">Reference proteome</keyword>
<gene>
    <name evidence="2" type="ORF">NUH29_12855</name>
</gene>
<protein>
    <submittedName>
        <fullName evidence="2">MFS transporter</fullName>
    </submittedName>
</protein>
<keyword evidence="1" id="KW-1133">Transmembrane helix</keyword>
<dbReference type="RefSeq" id="WP_258799603.1">
    <property type="nucleotide sequence ID" value="NZ_JANTHX010000008.1"/>
</dbReference>
<feature type="transmembrane region" description="Helical" evidence="1">
    <location>
        <begin position="72"/>
        <end position="90"/>
    </location>
</feature>
<evidence type="ECO:0000313" key="2">
    <source>
        <dbReference type="EMBL" id="MCS0500438.1"/>
    </source>
</evidence>
<evidence type="ECO:0000313" key="3">
    <source>
        <dbReference type="Proteomes" id="UP001205337"/>
    </source>
</evidence>
<accession>A0ABT1ZIC7</accession>
<reference evidence="2 3" key="1">
    <citation type="submission" date="2022-08" db="EMBL/GenBank/DDBJ databases">
        <authorList>
            <person name="Li F."/>
        </authorList>
    </citation>
    <scope>NUCLEOTIDE SEQUENCE [LARGE SCALE GENOMIC DNA]</scope>
    <source>
        <strain evidence="2 3">10F1B-8-1</strain>
    </source>
</reference>
<sequence>MVVRRAVYVLLFPLAFLLPLWVLIGRGILLDGIGWDFIGYLIVCPILFVMLLIIGGLVVWRPGVRQERAVSGWDAALLVVLWLVLIAAGFVAHPAIVAAAVVLVLAAFWFAVWELVTEGRRRLQAVMDDVDATVNGSRASVPQRPQPVDIGEVIVVTSHDVTDEKD</sequence>
<proteinExistence type="predicted"/>
<keyword evidence="1" id="KW-0812">Transmembrane</keyword>
<keyword evidence="1" id="KW-0472">Membrane</keyword>
<organism evidence="2 3">
    <name type="scientific">Protaetiibacter mangrovi</name>
    <dbReference type="NCBI Taxonomy" id="2970926"/>
    <lineage>
        <taxon>Bacteria</taxon>
        <taxon>Bacillati</taxon>
        <taxon>Actinomycetota</taxon>
        <taxon>Actinomycetes</taxon>
        <taxon>Micrococcales</taxon>
        <taxon>Microbacteriaceae</taxon>
        <taxon>Protaetiibacter</taxon>
    </lineage>
</organism>
<name>A0ABT1ZIC7_9MICO</name>
<dbReference type="EMBL" id="JANTHX010000008">
    <property type="protein sequence ID" value="MCS0500438.1"/>
    <property type="molecule type" value="Genomic_DNA"/>
</dbReference>
<feature type="transmembrane region" description="Helical" evidence="1">
    <location>
        <begin position="37"/>
        <end position="60"/>
    </location>
</feature>
<feature type="transmembrane region" description="Helical" evidence="1">
    <location>
        <begin position="96"/>
        <end position="116"/>
    </location>
</feature>